<dbReference type="InterPro" id="IPR009057">
    <property type="entry name" value="Homeodomain-like_sf"/>
</dbReference>
<organism evidence="6 7">
    <name type="scientific">Wenyingzhuangia heitensis</name>
    <dbReference type="NCBI Taxonomy" id="1487859"/>
    <lineage>
        <taxon>Bacteria</taxon>
        <taxon>Pseudomonadati</taxon>
        <taxon>Bacteroidota</taxon>
        <taxon>Flavobacteriia</taxon>
        <taxon>Flavobacteriales</taxon>
        <taxon>Flavobacteriaceae</taxon>
        <taxon>Wenyingzhuangia</taxon>
    </lineage>
</organism>
<dbReference type="PANTHER" id="PTHR43280:SF29">
    <property type="entry name" value="ARAC-FAMILY TRANSCRIPTIONAL REGULATOR"/>
    <property type="match status" value="1"/>
</dbReference>
<keyword evidence="1" id="KW-0805">Transcription regulation</keyword>
<feature type="transmembrane region" description="Helical" evidence="4">
    <location>
        <begin position="177"/>
        <end position="193"/>
    </location>
</feature>
<feature type="transmembrane region" description="Helical" evidence="4">
    <location>
        <begin position="34"/>
        <end position="54"/>
    </location>
</feature>
<keyword evidence="3" id="KW-0804">Transcription</keyword>
<dbReference type="Proteomes" id="UP000745859">
    <property type="component" value="Unassembled WGS sequence"/>
</dbReference>
<sequence>MRYLLLFVLMISLSNIQTWGVKPLLKEYGFIHYFYYPWHFLIGVYFYDFLTHYLEIRNAKSWFSKSIYLVFLMVIGVRIYVYHQYQSEQVESLAWIFKKYTVYEELLSLMFSCTGFVYAFYVFVSQHKAYQKVLVYDDLGWLKKILTLGVINYVLWAIALVITLFNNYEFKHAYHPLKLVTTVLIYWLGYEGYSQIKLVRERKQIRNIRSRSIEVSKSMDKYQRVAQKDVDKFYTVEKYVLEKKSFTDANLSLESLAKELSMGTSTLSQLINKCAEKSFSDYVNDLRVQEVKKMLLDPLYQNYTVLAIGLEAGFNSKSTFYATFKKRVGCTPVAYQKNKT</sequence>
<dbReference type="RefSeq" id="WP_167182416.1">
    <property type="nucleotide sequence ID" value="NZ_JAASQL010000001.1"/>
</dbReference>
<evidence type="ECO:0000256" key="1">
    <source>
        <dbReference type="ARBA" id="ARBA00023015"/>
    </source>
</evidence>
<evidence type="ECO:0000256" key="2">
    <source>
        <dbReference type="ARBA" id="ARBA00023125"/>
    </source>
</evidence>
<evidence type="ECO:0000259" key="5">
    <source>
        <dbReference type="PROSITE" id="PS01124"/>
    </source>
</evidence>
<keyword evidence="4" id="KW-0472">Membrane</keyword>
<dbReference type="PROSITE" id="PS00041">
    <property type="entry name" value="HTH_ARAC_FAMILY_1"/>
    <property type="match status" value="1"/>
</dbReference>
<dbReference type="InterPro" id="IPR018060">
    <property type="entry name" value="HTH_AraC"/>
</dbReference>
<keyword evidence="4" id="KW-1133">Transmembrane helix</keyword>
<keyword evidence="2" id="KW-0238">DNA-binding</keyword>
<feature type="transmembrane region" description="Helical" evidence="4">
    <location>
        <begin position="145"/>
        <end position="165"/>
    </location>
</feature>
<dbReference type="PANTHER" id="PTHR43280">
    <property type="entry name" value="ARAC-FAMILY TRANSCRIPTIONAL REGULATOR"/>
    <property type="match status" value="1"/>
</dbReference>
<reference evidence="6 7" key="1">
    <citation type="submission" date="2020-03" db="EMBL/GenBank/DDBJ databases">
        <title>Genomic Encyclopedia of Type Strains, Phase IV (KMG-IV): sequencing the most valuable type-strain genomes for metagenomic binning, comparative biology and taxonomic classification.</title>
        <authorList>
            <person name="Goeker M."/>
        </authorList>
    </citation>
    <scope>NUCLEOTIDE SEQUENCE [LARGE SCALE GENOMIC DNA]</scope>
    <source>
        <strain evidence="6 7">DSM 101599</strain>
    </source>
</reference>
<dbReference type="PROSITE" id="PS01124">
    <property type="entry name" value="HTH_ARAC_FAMILY_2"/>
    <property type="match status" value="1"/>
</dbReference>
<evidence type="ECO:0000313" key="6">
    <source>
        <dbReference type="EMBL" id="NIJ43706.1"/>
    </source>
</evidence>
<dbReference type="SUPFAM" id="SSF46689">
    <property type="entry name" value="Homeodomain-like"/>
    <property type="match status" value="1"/>
</dbReference>
<evidence type="ECO:0000313" key="7">
    <source>
        <dbReference type="Proteomes" id="UP000745859"/>
    </source>
</evidence>
<dbReference type="SMART" id="SM00342">
    <property type="entry name" value="HTH_ARAC"/>
    <property type="match status" value="1"/>
</dbReference>
<dbReference type="InterPro" id="IPR018062">
    <property type="entry name" value="HTH_AraC-typ_CS"/>
</dbReference>
<dbReference type="EMBL" id="JAASQL010000001">
    <property type="protein sequence ID" value="NIJ43706.1"/>
    <property type="molecule type" value="Genomic_DNA"/>
</dbReference>
<evidence type="ECO:0000256" key="3">
    <source>
        <dbReference type="ARBA" id="ARBA00023163"/>
    </source>
</evidence>
<feature type="domain" description="HTH araC/xylS-type" evidence="5">
    <location>
        <begin position="234"/>
        <end position="338"/>
    </location>
</feature>
<dbReference type="Pfam" id="PF12833">
    <property type="entry name" value="HTH_18"/>
    <property type="match status" value="1"/>
</dbReference>
<protein>
    <submittedName>
        <fullName evidence="6">AraC-like DNA-binding protein</fullName>
    </submittedName>
</protein>
<feature type="transmembrane region" description="Helical" evidence="4">
    <location>
        <begin position="105"/>
        <end position="124"/>
    </location>
</feature>
<evidence type="ECO:0000256" key="4">
    <source>
        <dbReference type="SAM" id="Phobius"/>
    </source>
</evidence>
<keyword evidence="7" id="KW-1185">Reference proteome</keyword>
<accession>A0ABX0U861</accession>
<feature type="transmembrane region" description="Helical" evidence="4">
    <location>
        <begin position="66"/>
        <end position="85"/>
    </location>
</feature>
<gene>
    <name evidence="6" type="ORF">FHR24_000145</name>
</gene>
<dbReference type="Gene3D" id="1.10.10.60">
    <property type="entry name" value="Homeodomain-like"/>
    <property type="match status" value="2"/>
</dbReference>
<keyword evidence="4" id="KW-0812">Transmembrane</keyword>
<name>A0ABX0U861_9FLAO</name>
<proteinExistence type="predicted"/>
<comment type="caution">
    <text evidence="6">The sequence shown here is derived from an EMBL/GenBank/DDBJ whole genome shotgun (WGS) entry which is preliminary data.</text>
</comment>